<evidence type="ECO:0000256" key="2">
    <source>
        <dbReference type="ARBA" id="ARBA00022723"/>
    </source>
</evidence>
<feature type="domain" description="Retrovirus-related Pol polyprotein from transposon TNT 1-94-like beta-barrel" evidence="6">
    <location>
        <begin position="11"/>
        <end position="88"/>
    </location>
</feature>
<evidence type="ECO:0000313" key="7">
    <source>
        <dbReference type="EMBL" id="WVZ49104.1"/>
    </source>
</evidence>
<proteinExistence type="predicted"/>
<organism evidence="7 8">
    <name type="scientific">Paspalum notatum var. saurae</name>
    <dbReference type="NCBI Taxonomy" id="547442"/>
    <lineage>
        <taxon>Eukaryota</taxon>
        <taxon>Viridiplantae</taxon>
        <taxon>Streptophyta</taxon>
        <taxon>Embryophyta</taxon>
        <taxon>Tracheophyta</taxon>
        <taxon>Spermatophyta</taxon>
        <taxon>Magnoliopsida</taxon>
        <taxon>Liliopsida</taxon>
        <taxon>Poales</taxon>
        <taxon>Poaceae</taxon>
        <taxon>PACMAD clade</taxon>
        <taxon>Panicoideae</taxon>
        <taxon>Andropogonodae</taxon>
        <taxon>Paspaleae</taxon>
        <taxon>Paspalinae</taxon>
        <taxon>Paspalum</taxon>
    </lineage>
</organism>
<gene>
    <name evidence="7" type="ORF">U9M48_000485</name>
</gene>
<accession>A0AAQ3PI62</accession>
<feature type="non-terminal residue" evidence="7">
    <location>
        <position position="1"/>
    </location>
</feature>
<evidence type="ECO:0000256" key="1">
    <source>
        <dbReference type="ARBA" id="ARBA00022670"/>
    </source>
</evidence>
<evidence type="ECO:0000259" key="4">
    <source>
        <dbReference type="Pfam" id="PF07727"/>
    </source>
</evidence>
<keyword evidence="2" id="KW-0479">Metal-binding</keyword>
<dbReference type="Pfam" id="PF13976">
    <property type="entry name" value="gag_pre-integrs"/>
    <property type="match status" value="1"/>
</dbReference>
<sequence length="351" mass="38833">MGVNRGLEDIWIMDSGCSRHMTGQRKWFSSLTPMSGKDYITFGDKGQGKVVGVGSVSVSKKFSLRAVALVSSLGFNLLSVSQLLKEGFEVRFKEGASCVLDAKGELVCQIKPFGNIFQVDFSQSSGPSRCLVDASPSSSVFVLWKWHRRLDHLSFDLLVGLSSMGLIRGLPKLKLKKDLVCHPCRHGKMVAASHTPVNQNGVVKCKNHTLVEMARTMLDEHRTPRRFWPEAVNTACYVSNRIFLGAYLGDDEVGTSIFEEDDAIEEGDGGITVCATDPTPFETSDDDDAPQITTSKGFKVFQMDVKSAFLNGFIEEEVYVKQPPGFENPKFPNHVFKLQKAHYSLKQAPRA</sequence>
<dbReference type="GO" id="GO:0006508">
    <property type="term" value="P:proteolysis"/>
    <property type="evidence" value="ECO:0007669"/>
    <property type="project" value="UniProtKB-KW"/>
</dbReference>
<dbReference type="Pfam" id="PF07727">
    <property type="entry name" value="RVT_2"/>
    <property type="match status" value="1"/>
</dbReference>
<reference evidence="7 8" key="1">
    <citation type="submission" date="2024-02" db="EMBL/GenBank/DDBJ databases">
        <title>High-quality chromosome-scale genome assembly of Pensacola bahiagrass (Paspalum notatum Flugge var. saurae).</title>
        <authorList>
            <person name="Vega J.M."/>
            <person name="Podio M."/>
            <person name="Orjuela J."/>
            <person name="Siena L.A."/>
            <person name="Pessino S.C."/>
            <person name="Combes M.C."/>
            <person name="Mariac C."/>
            <person name="Albertini E."/>
            <person name="Pupilli F."/>
            <person name="Ortiz J.P.A."/>
            <person name="Leblanc O."/>
        </authorList>
    </citation>
    <scope>NUCLEOTIDE SEQUENCE [LARGE SCALE GENOMIC DNA]</scope>
    <source>
        <strain evidence="7">R1</strain>
        <tissue evidence="7">Leaf</tissue>
    </source>
</reference>
<dbReference type="AlphaFoldDB" id="A0AAQ3PI62"/>
<dbReference type="SUPFAM" id="SSF53098">
    <property type="entry name" value="Ribonuclease H-like"/>
    <property type="match status" value="1"/>
</dbReference>
<evidence type="ECO:0000256" key="3">
    <source>
        <dbReference type="ARBA" id="ARBA00022801"/>
    </source>
</evidence>
<name>A0AAQ3PI62_PASNO</name>
<dbReference type="InterPro" id="IPR039537">
    <property type="entry name" value="Retrotran_Ty1/copia-like"/>
</dbReference>
<dbReference type="PANTHER" id="PTHR42648:SF21">
    <property type="entry name" value="CYSTEINE-RICH RLK (RECEPTOR-LIKE PROTEIN KINASE) 8"/>
    <property type="match status" value="1"/>
</dbReference>
<evidence type="ECO:0008006" key="9">
    <source>
        <dbReference type="Google" id="ProtNLM"/>
    </source>
</evidence>
<feature type="domain" description="GAG-pre-integrase" evidence="5">
    <location>
        <begin position="117"/>
        <end position="189"/>
    </location>
</feature>
<dbReference type="GO" id="GO:0046872">
    <property type="term" value="F:metal ion binding"/>
    <property type="evidence" value="ECO:0007669"/>
    <property type="project" value="UniProtKB-KW"/>
</dbReference>
<keyword evidence="1" id="KW-0645">Protease</keyword>
<evidence type="ECO:0000313" key="8">
    <source>
        <dbReference type="Proteomes" id="UP001341281"/>
    </source>
</evidence>
<dbReference type="InterPro" id="IPR036397">
    <property type="entry name" value="RNaseH_sf"/>
</dbReference>
<evidence type="ECO:0000259" key="5">
    <source>
        <dbReference type="Pfam" id="PF13976"/>
    </source>
</evidence>
<dbReference type="InterPro" id="IPR012337">
    <property type="entry name" value="RNaseH-like_sf"/>
</dbReference>
<dbReference type="Proteomes" id="UP001341281">
    <property type="component" value="Chromosome 01"/>
</dbReference>
<dbReference type="GO" id="GO:0008233">
    <property type="term" value="F:peptidase activity"/>
    <property type="evidence" value="ECO:0007669"/>
    <property type="project" value="UniProtKB-KW"/>
</dbReference>
<evidence type="ECO:0000259" key="6">
    <source>
        <dbReference type="Pfam" id="PF22936"/>
    </source>
</evidence>
<protein>
    <recommendedName>
        <fullName evidence="9">Gag-pol polyprotein</fullName>
    </recommendedName>
</protein>
<dbReference type="PANTHER" id="PTHR42648">
    <property type="entry name" value="TRANSPOSASE, PUTATIVE-RELATED"/>
    <property type="match status" value="1"/>
</dbReference>
<dbReference type="InterPro" id="IPR054722">
    <property type="entry name" value="PolX-like_BBD"/>
</dbReference>
<dbReference type="Pfam" id="PF22936">
    <property type="entry name" value="Pol_BBD"/>
    <property type="match status" value="1"/>
</dbReference>
<dbReference type="GO" id="GO:0003676">
    <property type="term" value="F:nucleic acid binding"/>
    <property type="evidence" value="ECO:0007669"/>
    <property type="project" value="InterPro"/>
</dbReference>
<dbReference type="InterPro" id="IPR013103">
    <property type="entry name" value="RVT_2"/>
</dbReference>
<dbReference type="Gene3D" id="3.30.420.10">
    <property type="entry name" value="Ribonuclease H-like superfamily/Ribonuclease H"/>
    <property type="match status" value="1"/>
</dbReference>
<dbReference type="InterPro" id="IPR025724">
    <property type="entry name" value="GAG-pre-integrase_dom"/>
</dbReference>
<keyword evidence="8" id="KW-1185">Reference proteome</keyword>
<dbReference type="EMBL" id="CP144745">
    <property type="protein sequence ID" value="WVZ49104.1"/>
    <property type="molecule type" value="Genomic_DNA"/>
</dbReference>
<keyword evidence="3" id="KW-0378">Hydrolase</keyword>
<feature type="domain" description="Reverse transcriptase Ty1/copia-type" evidence="4">
    <location>
        <begin position="293"/>
        <end position="350"/>
    </location>
</feature>